<dbReference type="InParanoid" id="A0A3N4MAC6"/>
<protein>
    <submittedName>
        <fullName evidence="1">Uncharacterized protein</fullName>
    </submittedName>
</protein>
<evidence type="ECO:0000313" key="1">
    <source>
        <dbReference type="EMBL" id="RPB29422.1"/>
    </source>
</evidence>
<name>A0A3N4MAC6_9PEZI</name>
<keyword evidence="2" id="KW-1185">Reference proteome</keyword>
<accession>A0A3N4MAC6</accession>
<evidence type="ECO:0000313" key="2">
    <source>
        <dbReference type="Proteomes" id="UP000267821"/>
    </source>
</evidence>
<sequence length="74" mass="8839">MERVSQYCDDQLTYLRATKQKQLDYQLCYQLAHLSIWSSGCADNWVPFDLELKTTELVTIPDSMCSWEDWNARW</sequence>
<proteinExistence type="predicted"/>
<dbReference type="OrthoDB" id="10491962at2759"/>
<organism evidence="1 2">
    <name type="scientific">Terfezia boudieri ATCC MYA-4762</name>
    <dbReference type="NCBI Taxonomy" id="1051890"/>
    <lineage>
        <taxon>Eukaryota</taxon>
        <taxon>Fungi</taxon>
        <taxon>Dikarya</taxon>
        <taxon>Ascomycota</taxon>
        <taxon>Pezizomycotina</taxon>
        <taxon>Pezizomycetes</taxon>
        <taxon>Pezizales</taxon>
        <taxon>Pezizaceae</taxon>
        <taxon>Terfezia</taxon>
    </lineage>
</organism>
<gene>
    <name evidence="1" type="ORF">L211DRAFT_832128</name>
</gene>
<reference evidence="1 2" key="1">
    <citation type="journal article" date="2018" name="Nat. Ecol. Evol.">
        <title>Pezizomycetes genomes reveal the molecular basis of ectomycorrhizal truffle lifestyle.</title>
        <authorList>
            <person name="Murat C."/>
            <person name="Payen T."/>
            <person name="Noel B."/>
            <person name="Kuo A."/>
            <person name="Morin E."/>
            <person name="Chen J."/>
            <person name="Kohler A."/>
            <person name="Krizsan K."/>
            <person name="Balestrini R."/>
            <person name="Da Silva C."/>
            <person name="Montanini B."/>
            <person name="Hainaut M."/>
            <person name="Levati E."/>
            <person name="Barry K.W."/>
            <person name="Belfiori B."/>
            <person name="Cichocki N."/>
            <person name="Clum A."/>
            <person name="Dockter R.B."/>
            <person name="Fauchery L."/>
            <person name="Guy J."/>
            <person name="Iotti M."/>
            <person name="Le Tacon F."/>
            <person name="Lindquist E.A."/>
            <person name="Lipzen A."/>
            <person name="Malagnac F."/>
            <person name="Mello A."/>
            <person name="Molinier V."/>
            <person name="Miyauchi S."/>
            <person name="Poulain J."/>
            <person name="Riccioni C."/>
            <person name="Rubini A."/>
            <person name="Sitrit Y."/>
            <person name="Splivallo R."/>
            <person name="Traeger S."/>
            <person name="Wang M."/>
            <person name="Zifcakova L."/>
            <person name="Wipf D."/>
            <person name="Zambonelli A."/>
            <person name="Paolocci F."/>
            <person name="Nowrousian M."/>
            <person name="Ottonello S."/>
            <person name="Baldrian P."/>
            <person name="Spatafora J.W."/>
            <person name="Henrissat B."/>
            <person name="Nagy L.G."/>
            <person name="Aury J.M."/>
            <person name="Wincker P."/>
            <person name="Grigoriev I.V."/>
            <person name="Bonfante P."/>
            <person name="Martin F.M."/>
        </authorList>
    </citation>
    <scope>NUCLEOTIDE SEQUENCE [LARGE SCALE GENOMIC DNA]</scope>
    <source>
        <strain evidence="1 2">ATCC MYA-4762</strain>
    </source>
</reference>
<dbReference type="AlphaFoldDB" id="A0A3N4MAC6"/>
<dbReference type="EMBL" id="ML121527">
    <property type="protein sequence ID" value="RPB29422.1"/>
    <property type="molecule type" value="Genomic_DNA"/>
</dbReference>
<dbReference type="Proteomes" id="UP000267821">
    <property type="component" value="Unassembled WGS sequence"/>
</dbReference>